<accession>A0A518H6K2</accession>
<proteinExistence type="predicted"/>
<reference evidence="1 2" key="1">
    <citation type="submission" date="2019-02" db="EMBL/GenBank/DDBJ databases">
        <title>Deep-cultivation of Planctomycetes and their phenomic and genomic characterization uncovers novel biology.</title>
        <authorList>
            <person name="Wiegand S."/>
            <person name="Jogler M."/>
            <person name="Boedeker C."/>
            <person name="Pinto D."/>
            <person name="Vollmers J."/>
            <person name="Rivas-Marin E."/>
            <person name="Kohn T."/>
            <person name="Peeters S.H."/>
            <person name="Heuer A."/>
            <person name="Rast P."/>
            <person name="Oberbeckmann S."/>
            <person name="Bunk B."/>
            <person name="Jeske O."/>
            <person name="Meyerdierks A."/>
            <person name="Storesund J.E."/>
            <person name="Kallscheuer N."/>
            <person name="Luecker S."/>
            <person name="Lage O.M."/>
            <person name="Pohl T."/>
            <person name="Merkel B.J."/>
            <person name="Hornburger P."/>
            <person name="Mueller R.-W."/>
            <person name="Bruemmer F."/>
            <person name="Labrenz M."/>
            <person name="Spormann A.M."/>
            <person name="Op den Camp H."/>
            <person name="Overmann J."/>
            <person name="Amann R."/>
            <person name="Jetten M.S.M."/>
            <person name="Mascher T."/>
            <person name="Medema M.H."/>
            <person name="Devos D.P."/>
            <person name="Kaster A.-K."/>
            <person name="Ovreas L."/>
            <person name="Rohde M."/>
            <person name="Galperin M.Y."/>
            <person name="Jogler C."/>
        </authorList>
    </citation>
    <scope>NUCLEOTIDE SEQUENCE [LARGE SCALE GENOMIC DNA]</scope>
    <source>
        <strain evidence="1 2">ElP</strain>
    </source>
</reference>
<name>A0A518H6K2_9BACT</name>
<organism evidence="1 2">
    <name type="scientific">Tautonia plasticadhaerens</name>
    <dbReference type="NCBI Taxonomy" id="2527974"/>
    <lineage>
        <taxon>Bacteria</taxon>
        <taxon>Pseudomonadati</taxon>
        <taxon>Planctomycetota</taxon>
        <taxon>Planctomycetia</taxon>
        <taxon>Isosphaerales</taxon>
        <taxon>Isosphaeraceae</taxon>
        <taxon>Tautonia</taxon>
    </lineage>
</organism>
<keyword evidence="1" id="KW-0378">Hydrolase</keyword>
<dbReference type="GO" id="GO:0015948">
    <property type="term" value="P:methanogenesis"/>
    <property type="evidence" value="ECO:0007669"/>
    <property type="project" value="InterPro"/>
</dbReference>
<dbReference type="AlphaFoldDB" id="A0A518H6K2"/>
<dbReference type="KEGG" id="tpla:ElP_43960"/>
<sequence>MRGRVDDATCLACGLLCDDITLTVRGDRIVEAERACPRGRAWFLDDHRHADRPPATIDGRPATLEQAIDRAAALLAASKAPMVGGLSGTTVEAQAVAVELADRVGAVIDPAHSASARPRVEAIQRAGGAFASFGEVKSRADVIILWDLQPWIPGGRLWDRLIEPPGRFVPGGRSGRTVLVVDRGDSASRGRADSAIAIPPERHAEAFRALRAMVLGMPVDPARVGRSCGVPAEELGDWAERLRGARYGVIAFAEGLGAGGLDAIEALMRLVDDLNRTTRCVALPLAGPGNPAGAEAVLTGRLGAPLAVDLSDGAPRYRPLDAEGQARLDRGEVDVVLDLEGVGSPRSLSGSVPAIRISPGATADPVPDGVSIACAMPGIDGGGTVVRSDEVSLPLRPALDPSRPIDRAVLSAILDRLET</sequence>
<keyword evidence="1" id="KW-0808">Transferase</keyword>
<dbReference type="EMBL" id="CP036426">
    <property type="protein sequence ID" value="QDV36470.1"/>
    <property type="molecule type" value="Genomic_DNA"/>
</dbReference>
<gene>
    <name evidence="1" type="primary">fhcB</name>
    <name evidence="1" type="ORF">ElP_43960</name>
</gene>
<dbReference type="GO" id="GO:0018493">
    <property type="term" value="F:formylmethanofuran dehydrogenase activity"/>
    <property type="evidence" value="ECO:0007669"/>
    <property type="project" value="InterPro"/>
</dbReference>
<keyword evidence="2" id="KW-1185">Reference proteome</keyword>
<dbReference type="PIRSF" id="PIRSF005646">
    <property type="entry name" value="FwdB"/>
    <property type="match status" value="1"/>
</dbReference>
<evidence type="ECO:0000313" key="1">
    <source>
        <dbReference type="EMBL" id="QDV36470.1"/>
    </source>
</evidence>
<dbReference type="SUPFAM" id="SSF53706">
    <property type="entry name" value="Formate dehydrogenase/DMSO reductase, domains 1-3"/>
    <property type="match status" value="1"/>
</dbReference>
<dbReference type="InterPro" id="IPR016457">
    <property type="entry name" value="Formylmethanofuran_DH_bsu"/>
</dbReference>
<evidence type="ECO:0000313" key="2">
    <source>
        <dbReference type="Proteomes" id="UP000317835"/>
    </source>
</evidence>
<dbReference type="GO" id="GO:0016740">
    <property type="term" value="F:transferase activity"/>
    <property type="evidence" value="ECO:0007669"/>
    <property type="project" value="UniProtKB-KW"/>
</dbReference>
<dbReference type="Proteomes" id="UP000317835">
    <property type="component" value="Chromosome"/>
</dbReference>
<dbReference type="GO" id="GO:0016787">
    <property type="term" value="F:hydrolase activity"/>
    <property type="evidence" value="ECO:0007669"/>
    <property type="project" value="UniProtKB-KW"/>
</dbReference>
<protein>
    <submittedName>
        <fullName evidence="1">Formyltransferase/hydrolase complex Fhc subunit B</fullName>
    </submittedName>
</protein>